<dbReference type="Gene3D" id="3.30.565.10">
    <property type="entry name" value="Histidine kinase-like ATPase, C-terminal domain"/>
    <property type="match status" value="1"/>
</dbReference>
<gene>
    <name evidence="11" type="ORF">OM076_38110</name>
</gene>
<evidence type="ECO:0000256" key="3">
    <source>
        <dbReference type="ARBA" id="ARBA00022553"/>
    </source>
</evidence>
<dbReference type="SUPFAM" id="SSF55874">
    <property type="entry name" value="ATPase domain of HSP90 chaperone/DNA topoisomerase II/histidine kinase"/>
    <property type="match status" value="1"/>
</dbReference>
<dbReference type="InterPro" id="IPR011712">
    <property type="entry name" value="Sig_transdc_His_kin_sub3_dim/P"/>
</dbReference>
<keyword evidence="9" id="KW-1133">Transmembrane helix</keyword>
<keyword evidence="9" id="KW-0812">Transmembrane</keyword>
<evidence type="ECO:0000313" key="12">
    <source>
        <dbReference type="Proteomes" id="UP001149140"/>
    </source>
</evidence>
<feature type="transmembrane region" description="Helical" evidence="9">
    <location>
        <begin position="90"/>
        <end position="112"/>
    </location>
</feature>
<evidence type="ECO:0000313" key="11">
    <source>
        <dbReference type="EMBL" id="MDA0166142.1"/>
    </source>
</evidence>
<feature type="domain" description="Signal transduction histidine kinase subgroup 3 dimerisation and phosphoacceptor" evidence="10">
    <location>
        <begin position="381"/>
        <end position="448"/>
    </location>
</feature>
<keyword evidence="6 11" id="KW-0418">Kinase</keyword>
<keyword evidence="7" id="KW-0067">ATP-binding</keyword>
<feature type="transmembrane region" description="Helical" evidence="9">
    <location>
        <begin position="164"/>
        <end position="189"/>
    </location>
</feature>
<keyword evidence="3" id="KW-0597">Phosphoprotein</keyword>
<dbReference type="RefSeq" id="WP_270045403.1">
    <property type="nucleotide sequence ID" value="NZ_JAPDOD010000059.1"/>
</dbReference>
<keyword evidence="12" id="KW-1185">Reference proteome</keyword>
<dbReference type="EC" id="2.7.13.3" evidence="2"/>
<dbReference type="CDD" id="cd16917">
    <property type="entry name" value="HATPase_UhpB-NarQ-NarX-like"/>
    <property type="match status" value="1"/>
</dbReference>
<dbReference type="PANTHER" id="PTHR24421:SF10">
    <property type="entry name" value="NITRATE_NITRITE SENSOR PROTEIN NARQ"/>
    <property type="match status" value="1"/>
</dbReference>
<evidence type="ECO:0000256" key="9">
    <source>
        <dbReference type="SAM" id="Phobius"/>
    </source>
</evidence>
<feature type="transmembrane region" description="Helical" evidence="9">
    <location>
        <begin position="232"/>
        <end position="256"/>
    </location>
</feature>
<dbReference type="GO" id="GO:0016020">
    <property type="term" value="C:membrane"/>
    <property type="evidence" value="ECO:0007669"/>
    <property type="project" value="InterPro"/>
</dbReference>
<sequence length="569" mass="60081">MKPLTRALALLALAGLALGLLGAAVIVASDHLDHRGLTVTILLGIGAAWIGTGLYAWARRPQNRIGALMTWTGFAWLLSAFVAADTPAVFTVAVLGVNLYLAAFVHLLVAYPEGRVRRPAHRRLIAAAYVIAIVGPAPFLMFGFEAHCSGCPRSIFQVSDDPTAGTVLDAITTGTAVALVAYLVYVLAARWRAASPARRRTLAPLLWSGIVLMILVAGSIGAQTVAGDEDDVAAVLMLLGQIVFASVPFTFLFGLLRSRVAHADAVGALLVRLGEAPGTDGLRGLLAEALDDPGLQVLYWVEGGWVKRDGQAAQIPSDRAWTAVELEGQRVGAIVHDRSLRAEPEVLSTVAAAAGLAMRSERLEAALRRSRARIVEAGLQERRRLERNLHDGAQQRLVALSISLRMAQKQIDKSPETAVEMIGAAGEELTRALEELRELARGIHPAVLSDRGLRAAVEALAVRSPLPVQVVEVPGERLPEPVEAAAYFVIAEALTNVAKYANANAATVAVRRINGHACVEIRDDGVGGADPDRGSGLRGLADRVGALDGSLALDSPPGSGTTLRAEIPV</sequence>
<dbReference type="PANTHER" id="PTHR24421">
    <property type="entry name" value="NITRATE/NITRITE SENSOR PROTEIN NARX-RELATED"/>
    <property type="match status" value="1"/>
</dbReference>
<keyword evidence="5" id="KW-0547">Nucleotide-binding</keyword>
<reference evidence="11" key="1">
    <citation type="submission" date="2022-10" db="EMBL/GenBank/DDBJ databases">
        <title>The WGS of Solirubrobacter ginsenosidimutans DSM 21036.</title>
        <authorList>
            <person name="Jiang Z."/>
        </authorList>
    </citation>
    <scope>NUCLEOTIDE SEQUENCE</scope>
    <source>
        <strain evidence="11">DSM 21036</strain>
    </source>
</reference>
<dbReference type="EMBL" id="JAPDOD010000059">
    <property type="protein sequence ID" value="MDA0166142.1"/>
    <property type="molecule type" value="Genomic_DNA"/>
</dbReference>
<comment type="catalytic activity">
    <reaction evidence="1">
        <text>ATP + protein L-histidine = ADP + protein N-phospho-L-histidine.</text>
        <dbReference type="EC" id="2.7.13.3"/>
    </reaction>
</comment>
<name>A0A9X3S607_9ACTN</name>
<keyword evidence="8" id="KW-0902">Two-component regulatory system</keyword>
<protein>
    <recommendedName>
        <fullName evidence="2">histidine kinase</fullName>
        <ecNumber evidence="2">2.7.13.3</ecNumber>
    </recommendedName>
</protein>
<evidence type="ECO:0000256" key="5">
    <source>
        <dbReference type="ARBA" id="ARBA00022741"/>
    </source>
</evidence>
<dbReference type="InterPro" id="IPR036890">
    <property type="entry name" value="HATPase_C_sf"/>
</dbReference>
<dbReference type="AlphaFoldDB" id="A0A9X3S607"/>
<accession>A0A9X3S607</accession>
<dbReference type="GO" id="GO:0005524">
    <property type="term" value="F:ATP binding"/>
    <property type="evidence" value="ECO:0007669"/>
    <property type="project" value="UniProtKB-KW"/>
</dbReference>
<evidence type="ECO:0000256" key="4">
    <source>
        <dbReference type="ARBA" id="ARBA00022679"/>
    </source>
</evidence>
<keyword evidence="9" id="KW-0472">Membrane</keyword>
<evidence type="ECO:0000256" key="2">
    <source>
        <dbReference type="ARBA" id="ARBA00012438"/>
    </source>
</evidence>
<dbReference type="InterPro" id="IPR050482">
    <property type="entry name" value="Sensor_HK_TwoCompSys"/>
</dbReference>
<proteinExistence type="predicted"/>
<evidence type="ECO:0000256" key="1">
    <source>
        <dbReference type="ARBA" id="ARBA00000085"/>
    </source>
</evidence>
<evidence type="ECO:0000259" key="10">
    <source>
        <dbReference type="Pfam" id="PF07730"/>
    </source>
</evidence>
<dbReference type="GO" id="GO:0000155">
    <property type="term" value="F:phosphorelay sensor kinase activity"/>
    <property type="evidence" value="ECO:0007669"/>
    <property type="project" value="InterPro"/>
</dbReference>
<feature type="transmembrane region" description="Helical" evidence="9">
    <location>
        <begin position="39"/>
        <end position="58"/>
    </location>
</feature>
<feature type="transmembrane region" description="Helical" evidence="9">
    <location>
        <begin position="65"/>
        <end position="84"/>
    </location>
</feature>
<feature type="transmembrane region" description="Helical" evidence="9">
    <location>
        <begin position="124"/>
        <end position="144"/>
    </location>
</feature>
<dbReference type="Gene3D" id="1.20.5.1930">
    <property type="match status" value="1"/>
</dbReference>
<dbReference type="Pfam" id="PF07730">
    <property type="entry name" value="HisKA_3"/>
    <property type="match status" value="1"/>
</dbReference>
<evidence type="ECO:0000256" key="8">
    <source>
        <dbReference type="ARBA" id="ARBA00023012"/>
    </source>
</evidence>
<dbReference type="GO" id="GO:0046983">
    <property type="term" value="F:protein dimerization activity"/>
    <property type="evidence" value="ECO:0007669"/>
    <property type="project" value="InterPro"/>
</dbReference>
<dbReference type="Proteomes" id="UP001149140">
    <property type="component" value="Unassembled WGS sequence"/>
</dbReference>
<feature type="transmembrane region" description="Helical" evidence="9">
    <location>
        <begin position="201"/>
        <end position="220"/>
    </location>
</feature>
<comment type="caution">
    <text evidence="11">The sequence shown here is derived from an EMBL/GenBank/DDBJ whole genome shotgun (WGS) entry which is preliminary data.</text>
</comment>
<keyword evidence="4" id="KW-0808">Transferase</keyword>
<organism evidence="11 12">
    <name type="scientific">Solirubrobacter ginsenosidimutans</name>
    <dbReference type="NCBI Taxonomy" id="490573"/>
    <lineage>
        <taxon>Bacteria</taxon>
        <taxon>Bacillati</taxon>
        <taxon>Actinomycetota</taxon>
        <taxon>Thermoleophilia</taxon>
        <taxon>Solirubrobacterales</taxon>
        <taxon>Solirubrobacteraceae</taxon>
        <taxon>Solirubrobacter</taxon>
    </lineage>
</organism>
<evidence type="ECO:0000256" key="7">
    <source>
        <dbReference type="ARBA" id="ARBA00022840"/>
    </source>
</evidence>
<evidence type="ECO:0000256" key="6">
    <source>
        <dbReference type="ARBA" id="ARBA00022777"/>
    </source>
</evidence>